<comment type="similarity">
    <text evidence="8 9">Belongs to the TonB-dependent receptor family.</text>
</comment>
<keyword evidence="14" id="KW-1185">Reference proteome</keyword>
<dbReference type="Gene3D" id="2.60.40.1120">
    <property type="entry name" value="Carboxypeptidase-like, regulatory domain"/>
    <property type="match status" value="1"/>
</dbReference>
<keyword evidence="2 8" id="KW-0813">Transport</keyword>
<keyword evidence="3 8" id="KW-1134">Transmembrane beta strand</keyword>
<dbReference type="InterPro" id="IPR037066">
    <property type="entry name" value="Plug_dom_sf"/>
</dbReference>
<dbReference type="SUPFAM" id="SSF56935">
    <property type="entry name" value="Porins"/>
    <property type="match status" value="1"/>
</dbReference>
<keyword evidence="13" id="KW-0675">Receptor</keyword>
<evidence type="ECO:0000256" key="6">
    <source>
        <dbReference type="ARBA" id="ARBA00023136"/>
    </source>
</evidence>
<dbReference type="InterPro" id="IPR036942">
    <property type="entry name" value="Beta-barrel_TonB_sf"/>
</dbReference>
<evidence type="ECO:0000259" key="12">
    <source>
        <dbReference type="Pfam" id="PF07715"/>
    </source>
</evidence>
<feature type="chain" id="PRO_5013336534" evidence="10">
    <location>
        <begin position="30"/>
        <end position="951"/>
    </location>
</feature>
<dbReference type="PROSITE" id="PS52016">
    <property type="entry name" value="TONB_DEPENDENT_REC_3"/>
    <property type="match status" value="1"/>
</dbReference>
<dbReference type="STRING" id="490188.SAMN04488068_1494"/>
<dbReference type="RefSeq" id="WP_072896110.1">
    <property type="nucleotide sequence ID" value="NZ_FQWZ01000003.1"/>
</dbReference>
<dbReference type="InterPro" id="IPR012910">
    <property type="entry name" value="Plug_dom"/>
</dbReference>
<accession>A0A1M5MVN7</accession>
<dbReference type="Gene3D" id="2.170.130.10">
    <property type="entry name" value="TonB-dependent receptor, plug domain"/>
    <property type="match status" value="1"/>
</dbReference>
<evidence type="ECO:0000256" key="10">
    <source>
        <dbReference type="SAM" id="SignalP"/>
    </source>
</evidence>
<reference evidence="13 14" key="1">
    <citation type="submission" date="2016-11" db="EMBL/GenBank/DDBJ databases">
        <authorList>
            <person name="Jaros S."/>
            <person name="Januszkiewicz K."/>
            <person name="Wedrychowicz H."/>
        </authorList>
    </citation>
    <scope>NUCLEOTIDE SEQUENCE [LARGE SCALE GENOMIC DNA]</scope>
    <source>
        <strain evidence="13 14">CGMCC 1.7049</strain>
    </source>
</reference>
<dbReference type="CDD" id="cd01347">
    <property type="entry name" value="ligand_gated_channel"/>
    <property type="match status" value="1"/>
</dbReference>
<comment type="subcellular location">
    <subcellularLocation>
        <location evidence="1 8">Cell outer membrane</location>
        <topology evidence="1 8">Multi-pass membrane protein</topology>
    </subcellularLocation>
</comment>
<dbReference type="InterPro" id="IPR039426">
    <property type="entry name" value="TonB-dep_rcpt-like"/>
</dbReference>
<dbReference type="PANTHER" id="PTHR40980">
    <property type="entry name" value="PLUG DOMAIN-CONTAINING PROTEIN"/>
    <property type="match status" value="1"/>
</dbReference>
<evidence type="ECO:0000313" key="14">
    <source>
        <dbReference type="Proteomes" id="UP000199758"/>
    </source>
</evidence>
<evidence type="ECO:0000259" key="11">
    <source>
        <dbReference type="Pfam" id="PF00593"/>
    </source>
</evidence>
<dbReference type="EMBL" id="FQWZ01000003">
    <property type="protein sequence ID" value="SHG81396.1"/>
    <property type="molecule type" value="Genomic_DNA"/>
</dbReference>
<evidence type="ECO:0000256" key="2">
    <source>
        <dbReference type="ARBA" id="ARBA00022448"/>
    </source>
</evidence>
<name>A0A1M5MVN7_9GAMM</name>
<evidence type="ECO:0000313" key="13">
    <source>
        <dbReference type="EMBL" id="SHG81396.1"/>
    </source>
</evidence>
<dbReference type="OrthoDB" id="99276at2"/>
<keyword evidence="6 8" id="KW-0472">Membrane</keyword>
<evidence type="ECO:0000256" key="9">
    <source>
        <dbReference type="RuleBase" id="RU003357"/>
    </source>
</evidence>
<evidence type="ECO:0000256" key="1">
    <source>
        <dbReference type="ARBA" id="ARBA00004571"/>
    </source>
</evidence>
<dbReference type="GO" id="GO:0030246">
    <property type="term" value="F:carbohydrate binding"/>
    <property type="evidence" value="ECO:0007669"/>
    <property type="project" value="InterPro"/>
</dbReference>
<dbReference type="Pfam" id="PF00593">
    <property type="entry name" value="TonB_dep_Rec_b-barrel"/>
    <property type="match status" value="1"/>
</dbReference>
<gene>
    <name evidence="13" type="ORF">SAMN04488068_1494</name>
</gene>
<evidence type="ECO:0000256" key="7">
    <source>
        <dbReference type="ARBA" id="ARBA00023237"/>
    </source>
</evidence>
<dbReference type="SUPFAM" id="SSF49452">
    <property type="entry name" value="Starch-binding domain-like"/>
    <property type="match status" value="1"/>
</dbReference>
<dbReference type="Pfam" id="PF07715">
    <property type="entry name" value="Plug"/>
    <property type="match status" value="1"/>
</dbReference>
<keyword evidence="4 8" id="KW-0812">Transmembrane</keyword>
<protein>
    <submittedName>
        <fullName evidence="13">TonB-dependent receptor</fullName>
    </submittedName>
</protein>
<dbReference type="InterPro" id="IPR013784">
    <property type="entry name" value="Carb-bd-like_fold"/>
</dbReference>
<dbReference type="GO" id="GO:0009279">
    <property type="term" value="C:cell outer membrane"/>
    <property type="evidence" value="ECO:0007669"/>
    <property type="project" value="UniProtKB-SubCell"/>
</dbReference>
<feature type="signal peptide" evidence="10">
    <location>
        <begin position="1"/>
        <end position="29"/>
    </location>
</feature>
<dbReference type="Pfam" id="PF13620">
    <property type="entry name" value="CarboxypepD_reg"/>
    <property type="match status" value="1"/>
</dbReference>
<keyword evidence="10" id="KW-0732">Signal</keyword>
<evidence type="ECO:0000256" key="5">
    <source>
        <dbReference type="ARBA" id="ARBA00023077"/>
    </source>
</evidence>
<dbReference type="NCBIfam" id="TIGR01782">
    <property type="entry name" value="TonB-Xanth-Caul"/>
    <property type="match status" value="1"/>
</dbReference>
<keyword evidence="7 8" id="KW-0998">Cell outer membrane</keyword>
<evidence type="ECO:0000256" key="4">
    <source>
        <dbReference type="ARBA" id="ARBA00022692"/>
    </source>
</evidence>
<evidence type="ECO:0000256" key="8">
    <source>
        <dbReference type="PROSITE-ProRule" id="PRU01360"/>
    </source>
</evidence>
<sequence>MKRESRRHRHKAIATGLLLGGSLALPAKAAELSGRVSDVSGVKSLQSAEIELLPLGRRTLSGADGSFRFSDIPAGRFTLKARYSGADTVELPVTVDADGVTRLDIKLGSSRDGDDMATILVVGQRANQASALSRQRAADGVESVLTRDAIGQFPDQNVAESLRRVPGLSVQNDQGEGRFIVLRGLDPRLNAVSVNGARVPSPESDSRALPLDTISSDQIESIEVKKTLTPDMDGDTLGGSVEIKTASAFDRTGAFVGGTVEGAYNDQTGRHSPKGSLNFSDIYADGKLGVAGGVSYYDRRFGSEGVEASDWTISDDDVAYAEELDYRNYDVERRRISGSLTLDYQASQDTALYLRGLLSSFRDQEERSRLVLGFNEAPRVGDAQSATFASDDGEIQAEREMKDRTETQDVHSLVAGGKTYHQAWTFDYALSQSRASEKETGRLDTNFERSFEDPGELQLTVDGTASLRPRFAVSDQVLFVNPAEYEFDKFELTNGRSTDEEQALRVDIARAFSLERGTAEIKFGGKYRQRDKQYDLQLDVYDDVSSGDRPTLAGFSTGVPYAPGLINPTVSAAAARQFFNANRDTLELSTADTALESNAADYDVSEDITAGYVMGRYDARPWRIIGGVRVERTDNDIRGQQVDLVEEGGTRDGVQLDEDTVFVTPRSRSRSYTTVLPSLNLRYEAGDDLVLRAAAYRSLVRPDIADLAPRFLIEEADNGGREGEFGNPDLKPYTAWNYDLSAEWYFAPNAVVQVGPFAKRIDDVILQTRIEDTTFNGIAVDEAVLPVNGAHATLLGVELNYQQSMDFLPAPFNGLLVGVNYTYADTQTDYNGREIMLPATSRHVGNLVLGYERGPVSLRLAAARRSEYLDEVTEDGEGDRWVLSHLQYDLTARYRITPRLQVFAEGINLADQPLRAVFRGTEAGGDRLSQFEEYSWTAKLGLRFTFAEGGI</sequence>
<feature type="domain" description="TonB-dependent receptor-like beta-barrel" evidence="11">
    <location>
        <begin position="435"/>
        <end position="909"/>
    </location>
</feature>
<proteinExistence type="inferred from homology"/>
<dbReference type="Gene3D" id="2.40.170.20">
    <property type="entry name" value="TonB-dependent receptor, beta-barrel domain"/>
    <property type="match status" value="1"/>
</dbReference>
<dbReference type="InterPro" id="IPR000531">
    <property type="entry name" value="Beta-barrel_TonB"/>
</dbReference>
<organism evidence="13 14">
    <name type="scientific">Hydrocarboniphaga daqingensis</name>
    <dbReference type="NCBI Taxonomy" id="490188"/>
    <lineage>
        <taxon>Bacteria</taxon>
        <taxon>Pseudomonadati</taxon>
        <taxon>Pseudomonadota</taxon>
        <taxon>Gammaproteobacteria</taxon>
        <taxon>Nevskiales</taxon>
        <taxon>Nevskiaceae</taxon>
        <taxon>Hydrocarboniphaga</taxon>
    </lineage>
</organism>
<dbReference type="Proteomes" id="UP000199758">
    <property type="component" value="Unassembled WGS sequence"/>
</dbReference>
<evidence type="ECO:0000256" key="3">
    <source>
        <dbReference type="ARBA" id="ARBA00022452"/>
    </source>
</evidence>
<feature type="domain" description="TonB-dependent receptor plug" evidence="12">
    <location>
        <begin position="136"/>
        <end position="239"/>
    </location>
</feature>
<dbReference type="InterPro" id="IPR010104">
    <property type="entry name" value="TonB_rcpt_bac"/>
</dbReference>
<dbReference type="PANTHER" id="PTHR40980:SF4">
    <property type="entry name" value="TONB-DEPENDENT RECEPTOR-LIKE BETA-BARREL DOMAIN-CONTAINING PROTEIN"/>
    <property type="match status" value="1"/>
</dbReference>
<dbReference type="AlphaFoldDB" id="A0A1M5MVN7"/>
<keyword evidence="5 9" id="KW-0798">TonB box</keyword>